<evidence type="ECO:0000259" key="9">
    <source>
        <dbReference type="Pfam" id="PF00891"/>
    </source>
</evidence>
<dbReference type="Gene3D" id="1.10.10.10">
    <property type="entry name" value="Winged helix-like DNA-binding domain superfamily/Winged helix DNA-binding domain"/>
    <property type="match status" value="1"/>
</dbReference>
<gene>
    <name evidence="11" type="ORF">DEO72_LG7g3247</name>
</gene>
<dbReference type="GO" id="GO:0047763">
    <property type="term" value="F:caffeate O-methyltransferase activity"/>
    <property type="evidence" value="ECO:0007669"/>
    <property type="project" value="UniProtKB-EC"/>
</dbReference>
<dbReference type="InterPro" id="IPR036390">
    <property type="entry name" value="WH_DNA-bd_sf"/>
</dbReference>
<dbReference type="GO" id="GO:0008757">
    <property type="term" value="F:S-adenosylmethionine-dependent methyltransferase activity"/>
    <property type="evidence" value="ECO:0007669"/>
    <property type="project" value="UniProtKB-ARBA"/>
</dbReference>
<dbReference type="Gene3D" id="3.40.50.150">
    <property type="entry name" value="Vaccinia Virus protein VP39"/>
    <property type="match status" value="1"/>
</dbReference>
<organism evidence="11 12">
    <name type="scientific">Vigna unguiculata</name>
    <name type="common">Cowpea</name>
    <dbReference type="NCBI Taxonomy" id="3917"/>
    <lineage>
        <taxon>Eukaryota</taxon>
        <taxon>Viridiplantae</taxon>
        <taxon>Streptophyta</taxon>
        <taxon>Embryophyta</taxon>
        <taxon>Tracheophyta</taxon>
        <taxon>Spermatophyta</taxon>
        <taxon>Magnoliopsida</taxon>
        <taxon>eudicotyledons</taxon>
        <taxon>Gunneridae</taxon>
        <taxon>Pentapetalae</taxon>
        <taxon>rosids</taxon>
        <taxon>fabids</taxon>
        <taxon>Fabales</taxon>
        <taxon>Fabaceae</taxon>
        <taxon>Papilionoideae</taxon>
        <taxon>50 kb inversion clade</taxon>
        <taxon>NPAAA clade</taxon>
        <taxon>indigoferoid/millettioid clade</taxon>
        <taxon>Phaseoleae</taxon>
        <taxon>Vigna</taxon>
    </lineage>
</organism>
<evidence type="ECO:0000256" key="4">
    <source>
        <dbReference type="ARBA" id="ARBA00022691"/>
    </source>
</evidence>
<dbReference type="GO" id="GO:0046983">
    <property type="term" value="F:protein dimerization activity"/>
    <property type="evidence" value="ECO:0007669"/>
    <property type="project" value="InterPro"/>
</dbReference>
<keyword evidence="4" id="KW-0949">S-adenosyl-L-methionine</keyword>
<evidence type="ECO:0000256" key="1">
    <source>
        <dbReference type="ARBA" id="ARBA00004928"/>
    </source>
</evidence>
<reference evidence="11 12" key="1">
    <citation type="submission" date="2019-04" db="EMBL/GenBank/DDBJ databases">
        <title>An improved genome assembly and genetic linkage map for asparagus bean, Vigna unguiculata ssp. sesquipedialis.</title>
        <authorList>
            <person name="Xia Q."/>
            <person name="Zhang R."/>
            <person name="Dong Y."/>
        </authorList>
    </citation>
    <scope>NUCLEOTIDE SEQUENCE [LARGE SCALE GENOMIC DNA]</scope>
    <source>
        <tissue evidence="11">Leaf</tissue>
    </source>
</reference>
<protein>
    <recommendedName>
        <fullName evidence="6">caffeate O-methyltransferase</fullName>
        <ecNumber evidence="6">2.1.1.68</ecNumber>
    </recommendedName>
</protein>
<dbReference type="InterPro" id="IPR001077">
    <property type="entry name" value="COMT_C"/>
</dbReference>
<feature type="domain" description="O-methyltransferase C-terminal" evidence="9">
    <location>
        <begin position="139"/>
        <end position="343"/>
    </location>
</feature>
<dbReference type="FunFam" id="1.10.10.10:FF:000357">
    <property type="entry name" value="Caffeic acid 3-O-methyltransferase"/>
    <property type="match status" value="1"/>
</dbReference>
<keyword evidence="3 11" id="KW-0808">Transferase</keyword>
<evidence type="ECO:0000256" key="2">
    <source>
        <dbReference type="ARBA" id="ARBA00022603"/>
    </source>
</evidence>
<dbReference type="PANTHER" id="PTHR11746">
    <property type="entry name" value="O-METHYLTRANSFERASE"/>
    <property type="match status" value="1"/>
</dbReference>
<dbReference type="FunFam" id="3.40.50.150:FF:000061">
    <property type="entry name" value="Caffeic acid O-methyltransferase"/>
    <property type="match status" value="1"/>
</dbReference>
<dbReference type="Pfam" id="PF08100">
    <property type="entry name" value="Dimerisation"/>
    <property type="match status" value="1"/>
</dbReference>
<sequence length="364" mass="40295">MAEKSMKEGSAEVVSDEEAYLFAMELAGASAVPMVLKSALELGILETIAKAGPGTFLSPSQIASQIPNIKNPYAPAMLDRMFRLLVSYNILTVQFHDGDEAERFYGLHPKAKYLVNNEDGVSVAAYFLMEQDKVLKEMWYKLTESVEESGFPFQNAYGMNLFEFHDANPRFNGLFNKGLSDCSSITMKKILDTYEGFEGVGSLVDVGGGTGAIISMIASKYSSMKCVNFDLPHVIKEAPPYTGVEHVGGDMFVSVPKADAIFMKWVCHDWNDEQCLKLLKKCYDSVPDTGKVILVEGLIPETPDSKLASKCEFQMDIVMLCHSPNGKERTEKEYEALAKGAGFHGFRIACCVFNTYVMEFLKKA</sequence>
<dbReference type="AlphaFoldDB" id="A0A4D6MKC9"/>
<keyword evidence="5" id="KW-0438">Lignin biosynthesis</keyword>
<dbReference type="InterPro" id="IPR036388">
    <property type="entry name" value="WH-like_DNA-bd_sf"/>
</dbReference>
<accession>A0A4D6MKC9</accession>
<feature type="domain" description="O-methyltransferase dimerisation" evidence="10">
    <location>
        <begin position="24"/>
        <end position="116"/>
    </location>
</feature>
<evidence type="ECO:0000313" key="11">
    <source>
        <dbReference type="EMBL" id="QCE01946.1"/>
    </source>
</evidence>
<keyword evidence="2 11" id="KW-0489">Methyltransferase</keyword>
<dbReference type="InterPro" id="IPR029063">
    <property type="entry name" value="SAM-dependent_MTases_sf"/>
</dbReference>
<evidence type="ECO:0000256" key="6">
    <source>
        <dbReference type="ARBA" id="ARBA00039011"/>
    </source>
</evidence>
<proteinExistence type="predicted"/>
<dbReference type="SUPFAM" id="SSF46785">
    <property type="entry name" value="Winged helix' DNA-binding domain"/>
    <property type="match status" value="1"/>
</dbReference>
<dbReference type="PIRSF" id="PIRSF005739">
    <property type="entry name" value="O-mtase"/>
    <property type="match status" value="1"/>
</dbReference>
<name>A0A4D6MKC9_VIGUN</name>
<dbReference type="SUPFAM" id="SSF53335">
    <property type="entry name" value="S-adenosyl-L-methionine-dependent methyltransferases"/>
    <property type="match status" value="1"/>
</dbReference>
<evidence type="ECO:0000256" key="8">
    <source>
        <dbReference type="PIRSR" id="PIRSR005739-1"/>
    </source>
</evidence>
<dbReference type="EMBL" id="CP039351">
    <property type="protein sequence ID" value="QCE01946.1"/>
    <property type="molecule type" value="Genomic_DNA"/>
</dbReference>
<dbReference type="InterPro" id="IPR012967">
    <property type="entry name" value="COMT_dimerisation"/>
</dbReference>
<comment type="pathway">
    <text evidence="1">Aromatic compound metabolism; phenylpropanoid biosynthesis.</text>
</comment>
<dbReference type="PROSITE" id="PS51683">
    <property type="entry name" value="SAM_OMT_II"/>
    <property type="match status" value="1"/>
</dbReference>
<evidence type="ECO:0000259" key="10">
    <source>
        <dbReference type="Pfam" id="PF08100"/>
    </source>
</evidence>
<comment type="function">
    <text evidence="7">Catalyzes the conversion of caffeic acid to ferulic acid and of 5-hydroxyferulic acid to sinapic acid. The resulting products may subsequently be converted to the corresponding alcohols that are incorporated into lignins.</text>
</comment>
<dbReference type="Proteomes" id="UP000501690">
    <property type="component" value="Linkage Group LG7"/>
</dbReference>
<dbReference type="EC" id="2.1.1.68" evidence="6"/>
<evidence type="ECO:0000256" key="3">
    <source>
        <dbReference type="ARBA" id="ARBA00022679"/>
    </source>
</evidence>
<dbReference type="CDD" id="cd02440">
    <property type="entry name" value="AdoMet_MTases"/>
    <property type="match status" value="1"/>
</dbReference>
<dbReference type="Pfam" id="PF00891">
    <property type="entry name" value="Methyltransf_2"/>
    <property type="match status" value="1"/>
</dbReference>
<dbReference type="GO" id="GO:0009809">
    <property type="term" value="P:lignin biosynthetic process"/>
    <property type="evidence" value="ECO:0007669"/>
    <property type="project" value="UniProtKB-KW"/>
</dbReference>
<dbReference type="InterPro" id="IPR016461">
    <property type="entry name" value="COMT-like"/>
</dbReference>
<evidence type="ECO:0000256" key="5">
    <source>
        <dbReference type="ARBA" id="ARBA00022733"/>
    </source>
</evidence>
<feature type="active site" description="Proton acceptor" evidence="8">
    <location>
        <position position="268"/>
    </location>
</feature>
<dbReference type="GO" id="GO:0032259">
    <property type="term" value="P:methylation"/>
    <property type="evidence" value="ECO:0007669"/>
    <property type="project" value="UniProtKB-KW"/>
</dbReference>
<keyword evidence="12" id="KW-1185">Reference proteome</keyword>
<evidence type="ECO:0000256" key="7">
    <source>
        <dbReference type="ARBA" id="ARBA00045231"/>
    </source>
</evidence>
<evidence type="ECO:0000313" key="12">
    <source>
        <dbReference type="Proteomes" id="UP000501690"/>
    </source>
</evidence>